<feature type="region of interest" description="Disordered" evidence="1">
    <location>
        <begin position="1361"/>
        <end position="1385"/>
    </location>
</feature>
<feature type="region of interest" description="Disordered" evidence="1">
    <location>
        <begin position="1502"/>
        <end position="1523"/>
    </location>
</feature>
<sequence>MRLPTLQKVTGWRRSDCSASNGDQRSQRFRLEGSLYSNSGFTTICSADKMNDHTAYASCTGAEVQYVRLVKVAGGSGPWNCPIELEGDVVIETIQLDTADVAGMSVGDFTATALASAGVDDATFELTQTDDVLVTAGVGEVASAEALLADVQALLGDAEGAVSVAGLEELFVDPDEGGAGGQAAPYEQSPQCPLTFAPANASLDHDDHQPASRRRLRHQHFCRSGAWQVSSPYGSETVADPCRNAFLVRVVRTLCHARLANGKWDERCRSRKLGPGRRLSEVDTSGGLQPIDVAALPGVAAEVMCSRLEVHLTTVAEEEGGGGGKEGEGGGDGALVDPLAGTGERLAGALLQANLTIRIESSTGPTTLQLDTADVAGMSVGDFTATALASAGVDDATFELTQTDDVLVTAGVGEVASAEALLADVQALLGDAEGVVSVAGLEELFVDPDEGGAGGQAAPYEQSPQCPLTFAPANASLDHDDHQPGATKTGRRRLRHQHFCRSGAWQVDTSGGLQPIDVAALPGVAAEVMCSRLEVHLTTVAEEEGGGGGKEGEGGGDGALVDPLAGTGERLAGALLQANLTIRIESSTGPTTLQLDTADVAGMSVGDFTATALASAGVDDATFELTQTDDVLVTAGVGEVASAEALLADVQALLGDAEGVVSVAGLEELFVDPDEGGAGGQAAPYEQSPQCPLTFAPANASLDHDDHQPASRRRLRHQHFCRSGAWQVSSPYGSETVADPCRNAFLVRVVRTLCHARLANGKWDERCRSRKLGPGRRLSEVDTSGGLQPIDVAALPGVAAEVMCSRLEVHLTTVAEEEGGGGGKEGEGGGDGALVDPLAGTGERLAGALLQANLTIRIESSTGPTTLQLDTADVAGMSVGDFTATALASAGVDDATFELTQTDDVLVTAGVGEVASAEALLADVQALLGDAEGVVSVAGLEELFVDPDEGGAGGQAAPYEQSPQCPLTFAPANASLDHDDHQPASRRRLRHQHFCRSGAWQVSSPYGSETVADPCRNAFLVRVVRTLCHARLANGKWDERCRSRKLGPGRRLSEVDTSGGLQPIDVAALPGVAAEVMCSRLEVHLTTVAEEEGGGGGKEGEGGGDGALVDPLAGTGERLAGALLQANLTIRIESSTGPTTLQLDTADVAGMSVGDFTATALASAGVDDATFELTQTDDVLVTAGVGEVASAEALLADVQALLGDAEGVVSVAGLEELFVDPDEGGAGGQAAPYEQSPQCPLTFAPANASLDHDDHRPASRRRLRHQHFCRSGAWQVSSPYGSETVADPCRNAFLVRVVRTLCHARLANGKWDERCRSRKLGPGRRLSEVDTSGGLQPIDVAALPGVAAEVMCSRLEVRLTTVEEEEGGGGGKEGEDGGDGGSGAGQRLATALEVDTTTTSVVAERSAPSVGDFTATALASAGVDDATFELTQTDDVLVTAGVGEVASAEALLADVQALLGDAEGVVSVAGLEELFVDPDEGGAGGQAAPYEQSPQCPLTFALEERSPPPAAPPSPGQPKEPSISPGYCTSCDGVLGTPGACCKQWDSSDPEECKQEGTVFLHIGFHECVLVLDSRLADPQPACSLFLTGKFAGRKAVLGGCSNVMLQAGEKCSDFAMRARSCGDSKCAS</sequence>
<dbReference type="PaxDb" id="2903-EOD08689"/>
<dbReference type="RefSeq" id="XP_005761118.1">
    <property type="nucleotide sequence ID" value="XM_005761061.1"/>
</dbReference>
<dbReference type="GeneID" id="17254839"/>
<accession>A0A0D3IBQ4</accession>
<feature type="region of interest" description="Disordered" evidence="1">
    <location>
        <begin position="541"/>
        <end position="563"/>
    </location>
</feature>
<dbReference type="Proteomes" id="UP000013827">
    <property type="component" value="Unassembled WGS sequence"/>
</dbReference>
<dbReference type="HOGENOM" id="CLU_243240_0_0_1"/>
<evidence type="ECO:0000313" key="2">
    <source>
        <dbReference type="EnsemblProtists" id="EOD08689"/>
    </source>
</evidence>
<evidence type="ECO:0000313" key="3">
    <source>
        <dbReference type="Proteomes" id="UP000013827"/>
    </source>
</evidence>
<feature type="compositionally biased region" description="Pro residues" evidence="1">
    <location>
        <begin position="1507"/>
        <end position="1518"/>
    </location>
</feature>
<dbReference type="EnsemblProtists" id="EOD08689">
    <property type="protein sequence ID" value="EOD08689"/>
    <property type="gene ID" value="EMIHUDRAFT_249014"/>
</dbReference>
<proteinExistence type="predicted"/>
<reference evidence="3" key="1">
    <citation type="journal article" date="2013" name="Nature">
        <title>Pan genome of the phytoplankton Emiliania underpins its global distribution.</title>
        <authorList>
            <person name="Read B.A."/>
            <person name="Kegel J."/>
            <person name="Klute M.J."/>
            <person name="Kuo A."/>
            <person name="Lefebvre S.C."/>
            <person name="Maumus F."/>
            <person name="Mayer C."/>
            <person name="Miller J."/>
            <person name="Monier A."/>
            <person name="Salamov A."/>
            <person name="Young J."/>
            <person name="Aguilar M."/>
            <person name="Claverie J.M."/>
            <person name="Frickenhaus S."/>
            <person name="Gonzalez K."/>
            <person name="Herman E.K."/>
            <person name="Lin Y.C."/>
            <person name="Napier J."/>
            <person name="Ogata H."/>
            <person name="Sarno A.F."/>
            <person name="Shmutz J."/>
            <person name="Schroeder D."/>
            <person name="de Vargas C."/>
            <person name="Verret F."/>
            <person name="von Dassow P."/>
            <person name="Valentin K."/>
            <person name="Van de Peer Y."/>
            <person name="Wheeler G."/>
            <person name="Dacks J.B."/>
            <person name="Delwiche C.F."/>
            <person name="Dyhrman S.T."/>
            <person name="Glockner G."/>
            <person name="John U."/>
            <person name="Richards T."/>
            <person name="Worden A.Z."/>
            <person name="Zhang X."/>
            <person name="Grigoriev I.V."/>
            <person name="Allen A.E."/>
            <person name="Bidle K."/>
            <person name="Borodovsky M."/>
            <person name="Bowler C."/>
            <person name="Brownlee C."/>
            <person name="Cock J.M."/>
            <person name="Elias M."/>
            <person name="Gladyshev V.N."/>
            <person name="Groth M."/>
            <person name="Guda C."/>
            <person name="Hadaegh A."/>
            <person name="Iglesias-Rodriguez M.D."/>
            <person name="Jenkins J."/>
            <person name="Jones B.M."/>
            <person name="Lawson T."/>
            <person name="Leese F."/>
            <person name="Lindquist E."/>
            <person name="Lobanov A."/>
            <person name="Lomsadze A."/>
            <person name="Malik S.B."/>
            <person name="Marsh M.E."/>
            <person name="Mackinder L."/>
            <person name="Mock T."/>
            <person name="Mueller-Roeber B."/>
            <person name="Pagarete A."/>
            <person name="Parker M."/>
            <person name="Probert I."/>
            <person name="Quesneville H."/>
            <person name="Raines C."/>
            <person name="Rensing S.A."/>
            <person name="Riano-Pachon D.M."/>
            <person name="Richier S."/>
            <person name="Rokitta S."/>
            <person name="Shiraiwa Y."/>
            <person name="Soanes D.M."/>
            <person name="van der Giezen M."/>
            <person name="Wahlund T.M."/>
            <person name="Williams B."/>
            <person name="Wilson W."/>
            <person name="Wolfe G."/>
            <person name="Wurch L.L."/>
        </authorList>
    </citation>
    <scope>NUCLEOTIDE SEQUENCE</scope>
</reference>
<evidence type="ECO:0000256" key="1">
    <source>
        <dbReference type="SAM" id="MobiDB-lite"/>
    </source>
</evidence>
<organism evidence="2 3">
    <name type="scientific">Emiliania huxleyi (strain CCMP1516)</name>
    <dbReference type="NCBI Taxonomy" id="280463"/>
    <lineage>
        <taxon>Eukaryota</taxon>
        <taxon>Haptista</taxon>
        <taxon>Haptophyta</taxon>
        <taxon>Prymnesiophyceae</taxon>
        <taxon>Isochrysidales</taxon>
        <taxon>Noelaerhabdaceae</taxon>
        <taxon>Emiliania</taxon>
    </lineage>
</organism>
<dbReference type="KEGG" id="ehx:EMIHUDRAFT_249014"/>
<name>A0A0D3IBQ4_EMIH1</name>
<reference evidence="2" key="2">
    <citation type="submission" date="2024-10" db="UniProtKB">
        <authorList>
            <consortium name="EnsemblProtists"/>
        </authorList>
    </citation>
    <scope>IDENTIFICATION</scope>
</reference>
<protein>
    <submittedName>
        <fullName evidence="2">Uncharacterized protein</fullName>
    </submittedName>
</protein>
<keyword evidence="3" id="KW-1185">Reference proteome</keyword>